<organism evidence="1 2">
    <name type="scientific">Ancylobacter pratisalsi</name>
    <dbReference type="NCBI Taxonomy" id="1745854"/>
    <lineage>
        <taxon>Bacteria</taxon>
        <taxon>Pseudomonadati</taxon>
        <taxon>Pseudomonadota</taxon>
        <taxon>Alphaproteobacteria</taxon>
        <taxon>Hyphomicrobiales</taxon>
        <taxon>Xanthobacteraceae</taxon>
        <taxon>Ancylobacter</taxon>
    </lineage>
</organism>
<accession>A0A6P1YMM7</accession>
<dbReference type="EMBL" id="CP048630">
    <property type="protein sequence ID" value="QIB34332.1"/>
    <property type="molecule type" value="Genomic_DNA"/>
</dbReference>
<dbReference type="AlphaFoldDB" id="A0A6P1YMM7"/>
<protein>
    <submittedName>
        <fullName evidence="1">Uncharacterized protein</fullName>
    </submittedName>
</protein>
<sequence length="126" mass="13612">MAMLGCSRSNRASLAKLHILNDVVRSDSHDRLKLALAGDKNQLPWSFRVEPAFARAIDFVVGEQLATWTKTTGRAALQLTKNGIESANAVLNLEDALVVERAVVAELAKTITETRVGNLLGEGRSA</sequence>
<keyword evidence="2" id="KW-1185">Reference proteome</keyword>
<dbReference type="KEGG" id="apra:G3A50_11885"/>
<name>A0A6P1YMM7_9HYPH</name>
<proteinExistence type="predicted"/>
<evidence type="ECO:0000313" key="1">
    <source>
        <dbReference type="EMBL" id="QIB34332.1"/>
    </source>
</evidence>
<dbReference type="Proteomes" id="UP000464751">
    <property type="component" value="Chromosome"/>
</dbReference>
<evidence type="ECO:0000313" key="2">
    <source>
        <dbReference type="Proteomes" id="UP000464751"/>
    </source>
</evidence>
<gene>
    <name evidence="1" type="ORF">G3A50_11885</name>
</gene>
<reference evidence="1 2" key="1">
    <citation type="submission" date="2020-02" db="EMBL/GenBank/DDBJ databases">
        <authorList>
            <person name="Li G."/>
        </authorList>
    </citation>
    <scope>NUCLEOTIDE SEQUENCE [LARGE SCALE GENOMIC DNA]</scope>
    <source>
        <strain evidence="1 2">DSM 102029</strain>
    </source>
</reference>